<keyword evidence="2" id="KW-0238">DNA-binding</keyword>
<reference evidence="5 8" key="1">
    <citation type="submission" date="2018-03" db="EMBL/GenBank/DDBJ databases">
        <title>Whole Genome Sequencing of Escherichia coli isolates from wildlife.</title>
        <authorList>
            <person name="Whitehouse C.A."/>
            <person name="Lacher D.W."/>
            <person name="Mammel M.K."/>
            <person name="Barnaba T."/>
            <person name="Lorch J.M."/>
        </authorList>
    </citation>
    <scope>NUCLEOTIDE SEQUENCE [LARGE SCALE GENOMIC DNA]</scope>
    <source>
        <strain evidence="5 8">20507-2</strain>
    </source>
</reference>
<keyword evidence="3" id="KW-0804">Transcription</keyword>
<dbReference type="GO" id="GO:0000976">
    <property type="term" value="F:transcription cis-regulatory region binding"/>
    <property type="evidence" value="ECO:0007669"/>
    <property type="project" value="TreeGrafter"/>
</dbReference>
<dbReference type="Pfam" id="PF12833">
    <property type="entry name" value="HTH_18"/>
    <property type="match status" value="1"/>
</dbReference>
<dbReference type="InterPro" id="IPR018060">
    <property type="entry name" value="HTH_AraC"/>
</dbReference>
<evidence type="ECO:0000313" key="6">
    <source>
        <dbReference type="EMBL" id="QST72476.1"/>
    </source>
</evidence>
<dbReference type="GO" id="GO:0003700">
    <property type="term" value="F:DNA-binding transcription factor activity"/>
    <property type="evidence" value="ECO:0007669"/>
    <property type="project" value="InterPro"/>
</dbReference>
<evidence type="ECO:0000313" key="9">
    <source>
        <dbReference type="Proteomes" id="UP000292187"/>
    </source>
</evidence>
<dbReference type="Proteomes" id="UP000240382">
    <property type="component" value="Unassembled WGS sequence"/>
</dbReference>
<dbReference type="GeneID" id="89519857"/>
<dbReference type="PANTHER" id="PTHR47894">
    <property type="entry name" value="HTH-TYPE TRANSCRIPTIONAL REGULATOR GADX"/>
    <property type="match status" value="1"/>
</dbReference>
<dbReference type="PROSITE" id="PS01124">
    <property type="entry name" value="HTH_ARAC_FAMILY_2"/>
    <property type="match status" value="1"/>
</dbReference>
<evidence type="ECO:0000259" key="4">
    <source>
        <dbReference type="PROSITE" id="PS01124"/>
    </source>
</evidence>
<feature type="domain" description="HTH araC/xylS-type" evidence="4">
    <location>
        <begin position="149"/>
        <end position="246"/>
    </location>
</feature>
<reference evidence="6 10" key="3">
    <citation type="submission" date="2021-03" db="EMBL/GenBank/DDBJ databases">
        <title>Comparative genomics of Chinese and international isolates of Escherichia albertii: population structure and evolution of virulence and antimicrobial resistance.</title>
        <authorList>
            <person name="Wang H."/>
            <person name="Xiong Y."/>
            <person name="Luo L."/>
        </authorList>
    </citation>
    <scope>NUCLEOTIDE SEQUENCE [LARGE SCALE GENOMIC DNA]</scope>
    <source>
        <strain evidence="6 10">Sample 165</strain>
    </source>
</reference>
<accession>A0A2T3RWZ6</accession>
<dbReference type="SMART" id="SM00342">
    <property type="entry name" value="HTH_ARAC"/>
    <property type="match status" value="1"/>
</dbReference>
<dbReference type="PROSITE" id="PS00041">
    <property type="entry name" value="HTH_ARAC_FAMILY_1"/>
    <property type="match status" value="1"/>
</dbReference>
<dbReference type="GO" id="GO:0005829">
    <property type="term" value="C:cytosol"/>
    <property type="evidence" value="ECO:0007669"/>
    <property type="project" value="TreeGrafter"/>
</dbReference>
<proteinExistence type="predicted"/>
<dbReference type="EMBL" id="CP070296">
    <property type="protein sequence ID" value="QST72476.1"/>
    <property type="molecule type" value="Genomic_DNA"/>
</dbReference>
<evidence type="ECO:0000313" key="10">
    <source>
        <dbReference type="Proteomes" id="UP000663211"/>
    </source>
</evidence>
<evidence type="ECO:0000256" key="3">
    <source>
        <dbReference type="ARBA" id="ARBA00023163"/>
    </source>
</evidence>
<dbReference type="EMBL" id="SIZV01000013">
    <property type="protein sequence ID" value="TBR52565.1"/>
    <property type="molecule type" value="Genomic_DNA"/>
</dbReference>
<dbReference type="InterPro" id="IPR009057">
    <property type="entry name" value="Homeodomain-like_sf"/>
</dbReference>
<sequence length="253" mass="28823">MQLSSSEPCVVILTEKEVEVRINDHASFILPANYLAAFACNNNTIEVSTVNNALIAHINRKVIHDYLLFLNKNLISVNPWPRLAAPVIACHSRTPEVFRLAASHSQQQDCKPCETELTRALLFTVLSNFLDQSRFIALLMYILRSSIRDSVYLIIQSDIQHYWSLRIVASSLCLSPSLLKKKLKSENTTYSQIVTHCRMRYAAQLLLMDNRNIAQVAQLCGYSSTSYFISVFKAFYGMTPLNYLTEQRLQPIQ</sequence>
<dbReference type="PRINTS" id="PR00032">
    <property type="entry name" value="HTHARAC"/>
</dbReference>
<evidence type="ECO:0000313" key="5">
    <source>
        <dbReference type="EMBL" id="PSY45518.1"/>
    </source>
</evidence>
<evidence type="ECO:0000256" key="2">
    <source>
        <dbReference type="ARBA" id="ARBA00023125"/>
    </source>
</evidence>
<dbReference type="SUPFAM" id="SSF46689">
    <property type="entry name" value="Homeodomain-like"/>
    <property type="match status" value="1"/>
</dbReference>
<protein>
    <submittedName>
        <fullName evidence="7">AraC family transcriptional regulator</fullName>
    </submittedName>
</protein>
<evidence type="ECO:0000313" key="7">
    <source>
        <dbReference type="EMBL" id="TBR52565.1"/>
    </source>
</evidence>
<organism evidence="7 9">
    <name type="scientific">Escherichia albertii</name>
    <dbReference type="NCBI Taxonomy" id="208962"/>
    <lineage>
        <taxon>Bacteria</taxon>
        <taxon>Pseudomonadati</taxon>
        <taxon>Pseudomonadota</taxon>
        <taxon>Gammaproteobacteria</taxon>
        <taxon>Enterobacterales</taxon>
        <taxon>Enterobacteriaceae</taxon>
        <taxon>Escherichia</taxon>
    </lineage>
</organism>
<name>A0A2T3RWZ6_ESCAL</name>
<dbReference type="RefSeq" id="WP_001177448.1">
    <property type="nucleotide sequence ID" value="NZ_AP014856.1"/>
</dbReference>
<evidence type="ECO:0000256" key="1">
    <source>
        <dbReference type="ARBA" id="ARBA00023015"/>
    </source>
</evidence>
<dbReference type="Proteomes" id="UP000292187">
    <property type="component" value="Unassembled WGS sequence"/>
</dbReference>
<dbReference type="Gene3D" id="1.10.10.60">
    <property type="entry name" value="Homeodomain-like"/>
    <property type="match status" value="1"/>
</dbReference>
<dbReference type="Proteomes" id="UP000663211">
    <property type="component" value="Chromosome"/>
</dbReference>
<reference evidence="7 9" key="2">
    <citation type="submission" date="2019-02" db="EMBL/GenBank/DDBJ databases">
        <title>Draft genome sequence of Escherichia albertii strain Mex-12/320a, isolated from an infant with diarrhea, harboring virulence genes associated with diarrheagenic strains of enteropathogenic E. coli.</title>
        <authorList>
            <person name="Maldonado-Puga S."/>
            <person name="Meza-Segura M."/>
            <person name="Zaidi M.B."/>
            <person name="Estrada-Garcia T."/>
        </authorList>
    </citation>
    <scope>NUCLEOTIDE SEQUENCE [LARGE SCALE GENOMIC DNA]</scope>
    <source>
        <strain evidence="7 9">Mex-12/320a</strain>
    </source>
</reference>
<dbReference type="EMBL" id="PYQT01000001">
    <property type="protein sequence ID" value="PSY45518.1"/>
    <property type="molecule type" value="Genomic_DNA"/>
</dbReference>
<evidence type="ECO:0000313" key="8">
    <source>
        <dbReference type="Proteomes" id="UP000240382"/>
    </source>
</evidence>
<dbReference type="InterPro" id="IPR018062">
    <property type="entry name" value="HTH_AraC-typ_CS"/>
</dbReference>
<dbReference type="PANTHER" id="PTHR47894:SF4">
    <property type="entry name" value="HTH-TYPE TRANSCRIPTIONAL REGULATOR GADX"/>
    <property type="match status" value="1"/>
</dbReference>
<keyword evidence="1" id="KW-0805">Transcription regulation</keyword>
<keyword evidence="8" id="KW-1185">Reference proteome</keyword>
<gene>
    <name evidence="5" type="ORF">C7B09_01505</name>
    <name evidence="7" type="ORF">EYS06_11390</name>
    <name evidence="6" type="ORF">JRC44_16685</name>
</gene>
<dbReference type="InterPro" id="IPR020449">
    <property type="entry name" value="Tscrpt_reg_AraC-type_HTH"/>
</dbReference>
<dbReference type="AlphaFoldDB" id="A0A2T3RWZ6"/>